<dbReference type="Pfam" id="PF00078">
    <property type="entry name" value="RVT_1"/>
    <property type="match status" value="1"/>
</dbReference>
<dbReference type="GO" id="GO:0003964">
    <property type="term" value="F:RNA-directed DNA polymerase activity"/>
    <property type="evidence" value="ECO:0007669"/>
    <property type="project" value="UniProtKB-KW"/>
</dbReference>
<evidence type="ECO:0000256" key="5">
    <source>
        <dbReference type="ARBA" id="ARBA00022759"/>
    </source>
</evidence>
<dbReference type="InterPro" id="IPR050951">
    <property type="entry name" value="Retrovirus_Pol_polyprotein"/>
</dbReference>
<dbReference type="CDD" id="cd01647">
    <property type="entry name" value="RT_LTR"/>
    <property type="match status" value="1"/>
</dbReference>
<gene>
    <name evidence="10" type="ORF">CBR_g51301</name>
</gene>
<organism evidence="10 11">
    <name type="scientific">Chara braunii</name>
    <name type="common">Braun's stonewort</name>
    <dbReference type="NCBI Taxonomy" id="69332"/>
    <lineage>
        <taxon>Eukaryota</taxon>
        <taxon>Viridiplantae</taxon>
        <taxon>Streptophyta</taxon>
        <taxon>Charophyceae</taxon>
        <taxon>Charales</taxon>
        <taxon>Characeae</taxon>
        <taxon>Chara</taxon>
    </lineage>
</organism>
<name>A0A388M883_CHABU</name>
<dbReference type="FunFam" id="3.30.70.270:FF:000020">
    <property type="entry name" value="Transposon Tf2-6 polyprotein-like Protein"/>
    <property type="match status" value="1"/>
</dbReference>
<dbReference type="GO" id="GO:0004519">
    <property type="term" value="F:endonuclease activity"/>
    <property type="evidence" value="ECO:0007669"/>
    <property type="project" value="UniProtKB-KW"/>
</dbReference>
<evidence type="ECO:0000259" key="9">
    <source>
        <dbReference type="PROSITE" id="PS50878"/>
    </source>
</evidence>
<evidence type="ECO:0000256" key="4">
    <source>
        <dbReference type="ARBA" id="ARBA00022722"/>
    </source>
</evidence>
<dbReference type="PROSITE" id="PS50878">
    <property type="entry name" value="RT_POL"/>
    <property type="match status" value="1"/>
</dbReference>
<dbReference type="FunFam" id="3.10.10.10:FF:000007">
    <property type="entry name" value="Retrovirus-related Pol polyprotein from transposon 17.6-like Protein"/>
    <property type="match status" value="1"/>
</dbReference>
<dbReference type="InterPro" id="IPR043128">
    <property type="entry name" value="Rev_trsase/Diguanyl_cyclase"/>
</dbReference>
<dbReference type="OrthoDB" id="2932221at2759"/>
<evidence type="ECO:0000256" key="6">
    <source>
        <dbReference type="ARBA" id="ARBA00022801"/>
    </source>
</evidence>
<dbReference type="InterPro" id="IPR043502">
    <property type="entry name" value="DNA/RNA_pol_sf"/>
</dbReference>
<evidence type="ECO:0000256" key="1">
    <source>
        <dbReference type="ARBA" id="ARBA00022670"/>
    </source>
</evidence>
<keyword evidence="8" id="KW-0511">Multifunctional enzyme</keyword>
<proteinExistence type="predicted"/>
<evidence type="ECO:0000256" key="7">
    <source>
        <dbReference type="ARBA" id="ARBA00022918"/>
    </source>
</evidence>
<keyword evidence="7" id="KW-0695">RNA-directed DNA polymerase</keyword>
<keyword evidence="5" id="KW-0255">Endonuclease</keyword>
<keyword evidence="6" id="KW-0378">Hydrolase</keyword>
<keyword evidence="1" id="KW-0645">Protease</keyword>
<dbReference type="PANTHER" id="PTHR37984">
    <property type="entry name" value="PROTEIN CBG26694"/>
    <property type="match status" value="1"/>
</dbReference>
<dbReference type="Pfam" id="PF17919">
    <property type="entry name" value="RT_RNaseH_2"/>
    <property type="match status" value="1"/>
</dbReference>
<keyword evidence="2" id="KW-0808">Transferase</keyword>
<evidence type="ECO:0000256" key="3">
    <source>
        <dbReference type="ARBA" id="ARBA00022695"/>
    </source>
</evidence>
<keyword evidence="4" id="KW-0540">Nuclease</keyword>
<evidence type="ECO:0000256" key="8">
    <source>
        <dbReference type="ARBA" id="ARBA00023268"/>
    </source>
</evidence>
<evidence type="ECO:0000313" key="10">
    <source>
        <dbReference type="EMBL" id="GBG90794.1"/>
    </source>
</evidence>
<dbReference type="EMBL" id="BFEA01000842">
    <property type="protein sequence ID" value="GBG90794.1"/>
    <property type="molecule type" value="Genomic_DNA"/>
</dbReference>
<evidence type="ECO:0000256" key="2">
    <source>
        <dbReference type="ARBA" id="ARBA00022679"/>
    </source>
</evidence>
<dbReference type="SUPFAM" id="SSF56672">
    <property type="entry name" value="DNA/RNA polymerases"/>
    <property type="match status" value="1"/>
</dbReference>
<feature type="domain" description="Reverse transcriptase" evidence="9">
    <location>
        <begin position="558"/>
        <end position="767"/>
    </location>
</feature>
<dbReference type="AlphaFoldDB" id="A0A388M883"/>
<evidence type="ECO:0000313" key="11">
    <source>
        <dbReference type="Proteomes" id="UP000265515"/>
    </source>
</evidence>
<dbReference type="InterPro" id="IPR000477">
    <property type="entry name" value="RT_dom"/>
</dbReference>
<dbReference type="GO" id="GO:0006508">
    <property type="term" value="P:proteolysis"/>
    <property type="evidence" value="ECO:0007669"/>
    <property type="project" value="UniProtKB-KW"/>
</dbReference>
<comment type="caution">
    <text evidence="10">The sequence shown here is derived from an EMBL/GenBank/DDBJ whole genome shotgun (WGS) entry which is preliminary data.</text>
</comment>
<dbReference type="InterPro" id="IPR041577">
    <property type="entry name" value="RT_RNaseH_2"/>
</dbReference>
<keyword evidence="3" id="KW-0548">Nucleotidyltransferase</keyword>
<dbReference type="Gene3D" id="3.30.70.270">
    <property type="match status" value="2"/>
</dbReference>
<dbReference type="PANTHER" id="PTHR37984:SF5">
    <property type="entry name" value="PROTEIN NYNRIN-LIKE"/>
    <property type="match status" value="1"/>
</dbReference>
<accession>A0A388M883</accession>
<keyword evidence="11" id="KW-1185">Reference proteome</keyword>
<dbReference type="Gene3D" id="3.10.10.10">
    <property type="entry name" value="HIV Type 1 Reverse Transcriptase, subunit A, domain 1"/>
    <property type="match status" value="1"/>
</dbReference>
<protein>
    <recommendedName>
        <fullName evidence="9">Reverse transcriptase domain-containing protein</fullName>
    </recommendedName>
</protein>
<reference evidence="10 11" key="1">
    <citation type="journal article" date="2018" name="Cell">
        <title>The Chara Genome: Secondary Complexity and Implications for Plant Terrestrialization.</title>
        <authorList>
            <person name="Nishiyama T."/>
            <person name="Sakayama H."/>
            <person name="Vries J.D."/>
            <person name="Buschmann H."/>
            <person name="Saint-Marcoux D."/>
            <person name="Ullrich K.K."/>
            <person name="Haas F.B."/>
            <person name="Vanderstraeten L."/>
            <person name="Becker D."/>
            <person name="Lang D."/>
            <person name="Vosolsobe S."/>
            <person name="Rombauts S."/>
            <person name="Wilhelmsson P.K.I."/>
            <person name="Janitza P."/>
            <person name="Kern R."/>
            <person name="Heyl A."/>
            <person name="Rumpler F."/>
            <person name="Villalobos L.I.A.C."/>
            <person name="Clay J.M."/>
            <person name="Skokan R."/>
            <person name="Toyoda A."/>
            <person name="Suzuki Y."/>
            <person name="Kagoshima H."/>
            <person name="Schijlen E."/>
            <person name="Tajeshwar N."/>
            <person name="Catarino B."/>
            <person name="Hetherington A.J."/>
            <person name="Saltykova A."/>
            <person name="Bonnot C."/>
            <person name="Breuninger H."/>
            <person name="Symeonidi A."/>
            <person name="Radhakrishnan G.V."/>
            <person name="Van Nieuwerburgh F."/>
            <person name="Deforce D."/>
            <person name="Chang C."/>
            <person name="Karol K.G."/>
            <person name="Hedrich R."/>
            <person name="Ulvskov P."/>
            <person name="Glockner G."/>
            <person name="Delwiche C.F."/>
            <person name="Petrasek J."/>
            <person name="Van de Peer Y."/>
            <person name="Friml J."/>
            <person name="Beilby M."/>
            <person name="Dolan L."/>
            <person name="Kohara Y."/>
            <person name="Sugano S."/>
            <person name="Fujiyama A."/>
            <person name="Delaux P.-M."/>
            <person name="Quint M."/>
            <person name="TheiBen G."/>
            <person name="Hagemann M."/>
            <person name="Harholt J."/>
            <person name="Dunand C."/>
            <person name="Zachgo S."/>
            <person name="Langdale J."/>
            <person name="Maumus F."/>
            <person name="Straeten D.V.D."/>
            <person name="Gould S.B."/>
            <person name="Rensing S.A."/>
        </authorList>
    </citation>
    <scope>NUCLEOTIDE SEQUENCE [LARGE SCALE GENOMIC DNA]</scope>
    <source>
        <strain evidence="10 11">S276</strain>
    </source>
</reference>
<sequence>MVADWRAEAENGKMEESESKIARLLSHLTDLLTTSITQQEDIHSLDDALAQLNSRLQQLEQRPVAALDSSFSNTFDRLNALEIDVGALKDDTQLQQTAMQQLEQRICAIAANPSLAPLETTPRFDDQEIFCDSTKTESNPILWFCKFELKLQLHQYGVVSADLYTKISWDDLKAAWHKRFQVEPPEIKAMDKLMTFEQGMLSSIDWIVEYQRLTSVPNIQMGFKAVKHYFILRSCPALGNALTHVKDTLTTMAELFDKAAQTIVTNKEAKNLHRSEIKAMDKLMTFEQGMLPSVDWIAEYQRLTSVPDIQMGFKAFKHYFISRPCPALGNALTYVEDTLTTTAELFDKAAQIIVTNKEAKNLHLSSAKGPTRDQHRPKVVVVAAAMSTNQSSEAVVFRTSCMRTSDVRHFGHGLRYHFGDALACKCGSHGQLPPADSYCPGRLRLRSVVYYSSSPPLDSVPSGDGQVLPGYLCFRAAPRNWPMFPTDHHGSRLFTHGLVFGPLLDEFADIFEIPNDVVPDRPISNEIIVEAGAVPPKGCIYRMSEEELTVLRVQLDDLLDKGWIRPSGSPYGALVLFLQKKNKDLRLWIDYRKLNARIVKNAGPLPRIDDLLERLGGAQYFSKLDLTSVYHQISIRPNDRYKSAFKTRYGHFEWVVMPFGLTNAPTTFQAAMTNEFRAMLDRFVLVYLDNILVYSRTLEDHLEHLRRHAKYKANHLKCEFVRQELKYLGHFVTPEGISPLLDKIQAIQEWPESRNGTDVRSFLGLVGYYQRFIKGYSKISAHLTKLQCEDRLFDFGEDARALFLARKAVLLSAEDLRIYDPLLPTRVTTNASDYGSSVVLKQHDGVDSPPVEYFSKKVPIVHSIDDARKEILTFVHALKRWRHFLLDRSQFRWVTDNNPLVF</sequence>
<dbReference type="Gramene" id="GBG90794">
    <property type="protein sequence ID" value="GBG90794"/>
    <property type="gene ID" value="CBR_g51301"/>
</dbReference>
<dbReference type="GO" id="GO:0008233">
    <property type="term" value="F:peptidase activity"/>
    <property type="evidence" value="ECO:0007669"/>
    <property type="project" value="UniProtKB-KW"/>
</dbReference>
<dbReference type="Proteomes" id="UP000265515">
    <property type="component" value="Unassembled WGS sequence"/>
</dbReference>